<name>A0A5B7HJ02_PORTR</name>
<keyword evidence="4" id="KW-1185">Reference proteome</keyword>
<dbReference type="OrthoDB" id="6365338at2759"/>
<evidence type="ECO:0000256" key="1">
    <source>
        <dbReference type="SAM" id="MobiDB-lite"/>
    </source>
</evidence>
<proteinExistence type="predicted"/>
<reference evidence="3 4" key="1">
    <citation type="submission" date="2019-05" db="EMBL/GenBank/DDBJ databases">
        <title>Another draft genome of Portunus trituberculatus and its Hox gene families provides insights of decapod evolution.</title>
        <authorList>
            <person name="Jeong J.-H."/>
            <person name="Song I."/>
            <person name="Kim S."/>
            <person name="Choi T."/>
            <person name="Kim D."/>
            <person name="Ryu S."/>
            <person name="Kim W."/>
        </authorList>
    </citation>
    <scope>NUCLEOTIDE SEQUENCE [LARGE SCALE GENOMIC DNA]</scope>
    <source>
        <tissue evidence="3">Muscle</tissue>
    </source>
</reference>
<keyword evidence="2" id="KW-0732">Signal</keyword>
<accession>A0A5B7HJ02</accession>
<gene>
    <name evidence="3" type="ORF">E2C01_062776</name>
</gene>
<sequence length="139" mass="15260">MCLLSPLSQILLFHSFIKCFCSFHSHVLYFPCSPGALAASASGGPEEVEVAYPLVGITEGTPSSYIRLTGVAEDEEEDEDGRLDEDGEDIEEEPYFDASMSPTYTAYLGKTATLTCIVHAAKSDKSVRLTRREEQREGE</sequence>
<dbReference type="AlphaFoldDB" id="A0A5B7HJ02"/>
<feature type="region of interest" description="Disordered" evidence="1">
    <location>
        <begin position="71"/>
        <end position="92"/>
    </location>
</feature>
<feature type="chain" id="PRO_5022974158" description="Ig-like domain-containing protein" evidence="2">
    <location>
        <begin position="23"/>
        <end position="139"/>
    </location>
</feature>
<dbReference type="Proteomes" id="UP000324222">
    <property type="component" value="Unassembled WGS sequence"/>
</dbReference>
<comment type="caution">
    <text evidence="3">The sequence shown here is derived from an EMBL/GenBank/DDBJ whole genome shotgun (WGS) entry which is preliminary data.</text>
</comment>
<evidence type="ECO:0000313" key="3">
    <source>
        <dbReference type="EMBL" id="MPC68574.1"/>
    </source>
</evidence>
<evidence type="ECO:0000256" key="2">
    <source>
        <dbReference type="SAM" id="SignalP"/>
    </source>
</evidence>
<protein>
    <recommendedName>
        <fullName evidence="5">Ig-like domain-containing protein</fullName>
    </recommendedName>
</protein>
<organism evidence="3 4">
    <name type="scientific">Portunus trituberculatus</name>
    <name type="common">Swimming crab</name>
    <name type="synonym">Neptunus trituberculatus</name>
    <dbReference type="NCBI Taxonomy" id="210409"/>
    <lineage>
        <taxon>Eukaryota</taxon>
        <taxon>Metazoa</taxon>
        <taxon>Ecdysozoa</taxon>
        <taxon>Arthropoda</taxon>
        <taxon>Crustacea</taxon>
        <taxon>Multicrustacea</taxon>
        <taxon>Malacostraca</taxon>
        <taxon>Eumalacostraca</taxon>
        <taxon>Eucarida</taxon>
        <taxon>Decapoda</taxon>
        <taxon>Pleocyemata</taxon>
        <taxon>Brachyura</taxon>
        <taxon>Eubrachyura</taxon>
        <taxon>Portunoidea</taxon>
        <taxon>Portunidae</taxon>
        <taxon>Portuninae</taxon>
        <taxon>Portunus</taxon>
    </lineage>
</organism>
<evidence type="ECO:0000313" key="4">
    <source>
        <dbReference type="Proteomes" id="UP000324222"/>
    </source>
</evidence>
<evidence type="ECO:0008006" key="5">
    <source>
        <dbReference type="Google" id="ProtNLM"/>
    </source>
</evidence>
<feature type="compositionally biased region" description="Acidic residues" evidence="1">
    <location>
        <begin position="72"/>
        <end position="92"/>
    </location>
</feature>
<dbReference type="EMBL" id="VSRR010028045">
    <property type="protein sequence ID" value="MPC68574.1"/>
    <property type="molecule type" value="Genomic_DNA"/>
</dbReference>
<feature type="signal peptide" evidence="2">
    <location>
        <begin position="1"/>
        <end position="22"/>
    </location>
</feature>